<evidence type="ECO:0000259" key="1">
    <source>
        <dbReference type="PROSITE" id="PS50057"/>
    </source>
</evidence>
<dbReference type="InterPro" id="IPR029071">
    <property type="entry name" value="Ubiquitin-like_domsf"/>
</dbReference>
<keyword evidence="2" id="KW-0808">Transferase</keyword>
<dbReference type="PANTHER" id="PTHR46221:SF9">
    <property type="entry name" value="NON-SPECIFIC PROTEIN-TYROSINE KINASE"/>
    <property type="match status" value="1"/>
</dbReference>
<dbReference type="InterPro" id="IPR011993">
    <property type="entry name" value="PH-like_dom_sf"/>
</dbReference>
<sequence>MQPSKAPLGVNITRSTGQQTISVLKVYLNNGEFRSVKCGDATDVKGIIHLLCGQLHQSALPLEALFALRLRHVATGELQWLHRDTTLHQVLDKYLPEHSLSDWRFELRVRYLLANLDDFIQRDQVTFTFFYEQVKNDYLRTQAEVEVDLAISLCCLEIRRDVTQLSIDKKSTGLEFLEREVGLDRFLPSCTFLQHKAKALRKMILAQFKTVSHFSEPQCMLLFLRSVKQVVAFDREVFSCQLGIGWTVSVELVISCEKGIGFATDARGPLRPVGQFAQVQNIETVVHEGDFRALVRLRVAGTAEPLSISCENIRVAEAIADLVDGYCRLVHSTNTSYWTRKGLSTFTYHPLYYDVLFDL</sequence>
<comment type="caution">
    <text evidence="2">The sequence shown here is derived from an EMBL/GenBank/DDBJ whole genome shotgun (WGS) entry which is preliminary data.</text>
</comment>
<dbReference type="SUPFAM" id="SSF47031">
    <property type="entry name" value="Second domain of FERM"/>
    <property type="match status" value="1"/>
</dbReference>
<dbReference type="InterPro" id="IPR035963">
    <property type="entry name" value="FERM_2"/>
</dbReference>
<dbReference type="PANTHER" id="PTHR46221">
    <property type="entry name" value="FERM AND PDZ DOMAIN-CONTAINING PROTEIN FAMILY MEMBER"/>
    <property type="match status" value="1"/>
</dbReference>
<dbReference type="STRING" id="418985.A0A1V9XHT5"/>
<dbReference type="InterPro" id="IPR041784">
    <property type="entry name" value="FAK1/PYK2_FERM_C"/>
</dbReference>
<keyword evidence="3" id="KW-1185">Reference proteome</keyword>
<dbReference type="Gene3D" id="3.10.20.90">
    <property type="entry name" value="Phosphatidylinositol 3-kinase Catalytic Subunit, Chain A, domain 1"/>
    <property type="match status" value="1"/>
</dbReference>
<dbReference type="GO" id="GO:0009887">
    <property type="term" value="P:animal organ morphogenesis"/>
    <property type="evidence" value="ECO:0007669"/>
    <property type="project" value="UniProtKB-ARBA"/>
</dbReference>
<keyword evidence="2" id="KW-0418">Kinase</keyword>
<dbReference type="SMART" id="SM00295">
    <property type="entry name" value="B41"/>
    <property type="match status" value="1"/>
</dbReference>
<dbReference type="Pfam" id="PF00373">
    <property type="entry name" value="FERM_M"/>
    <property type="match status" value="1"/>
</dbReference>
<dbReference type="PROSITE" id="PS50057">
    <property type="entry name" value="FERM_3"/>
    <property type="match status" value="1"/>
</dbReference>
<dbReference type="EMBL" id="MNPL01010758">
    <property type="protein sequence ID" value="OQR72953.1"/>
    <property type="molecule type" value="Genomic_DNA"/>
</dbReference>
<dbReference type="Pfam" id="PF18038">
    <property type="entry name" value="FERM_N_2"/>
    <property type="match status" value="1"/>
</dbReference>
<dbReference type="CDD" id="cd14473">
    <property type="entry name" value="FERM_B-lobe"/>
    <property type="match status" value="1"/>
</dbReference>
<dbReference type="InterPro" id="IPR041390">
    <property type="entry name" value="FADK_N"/>
</dbReference>
<dbReference type="Gene3D" id="2.30.29.30">
    <property type="entry name" value="Pleckstrin-homology domain (PH domain)/Phosphotyrosine-binding domain (PTB)"/>
    <property type="match status" value="1"/>
</dbReference>
<feature type="domain" description="FERM" evidence="1">
    <location>
        <begin position="22"/>
        <end position="334"/>
    </location>
</feature>
<dbReference type="SUPFAM" id="SSF54236">
    <property type="entry name" value="Ubiquitin-like"/>
    <property type="match status" value="1"/>
</dbReference>
<dbReference type="InterPro" id="IPR019749">
    <property type="entry name" value="Band_41_domain"/>
</dbReference>
<dbReference type="OrthoDB" id="9976756at2759"/>
<dbReference type="InParanoid" id="A0A1V9XHT5"/>
<dbReference type="Pfam" id="PF21477">
    <property type="entry name" value="FERM_C_FAK1"/>
    <property type="match status" value="1"/>
</dbReference>
<gene>
    <name evidence="2" type="ORF">BIW11_03681</name>
</gene>
<protein>
    <submittedName>
        <fullName evidence="2">Focal adhesion kinase 1-like</fullName>
    </submittedName>
</protein>
<evidence type="ECO:0000313" key="3">
    <source>
        <dbReference type="Proteomes" id="UP000192247"/>
    </source>
</evidence>
<dbReference type="SUPFAM" id="SSF50729">
    <property type="entry name" value="PH domain-like"/>
    <property type="match status" value="1"/>
</dbReference>
<dbReference type="InterPro" id="IPR049385">
    <property type="entry name" value="FAK1-like_FERM_C"/>
</dbReference>
<dbReference type="Proteomes" id="UP000192247">
    <property type="component" value="Unassembled WGS sequence"/>
</dbReference>
<dbReference type="InterPro" id="IPR000299">
    <property type="entry name" value="FERM_domain"/>
</dbReference>
<organism evidence="2 3">
    <name type="scientific">Tropilaelaps mercedesae</name>
    <dbReference type="NCBI Taxonomy" id="418985"/>
    <lineage>
        <taxon>Eukaryota</taxon>
        <taxon>Metazoa</taxon>
        <taxon>Ecdysozoa</taxon>
        <taxon>Arthropoda</taxon>
        <taxon>Chelicerata</taxon>
        <taxon>Arachnida</taxon>
        <taxon>Acari</taxon>
        <taxon>Parasitiformes</taxon>
        <taxon>Mesostigmata</taxon>
        <taxon>Gamasina</taxon>
        <taxon>Dermanyssoidea</taxon>
        <taxon>Laelapidae</taxon>
        <taxon>Tropilaelaps</taxon>
    </lineage>
</organism>
<accession>A0A1V9XHT5</accession>
<evidence type="ECO:0000313" key="2">
    <source>
        <dbReference type="EMBL" id="OQR72953.1"/>
    </source>
</evidence>
<reference evidence="2" key="1">
    <citation type="journal article" date="2017" name="Gigascience">
        <title>Draft genome of the honey bee ectoparasitic mite, Tropilaelaps mercedesae, is shaped by the parasitic life history.</title>
        <authorList>
            <person name="Dong X."/>
            <person name="Armstrong S.D."/>
            <person name="Xia D."/>
            <person name="Makepeace B.L."/>
            <person name="Darby A.C."/>
            <person name="Kadowaki T."/>
        </authorList>
    </citation>
    <scope>NUCLEOTIDE SEQUENCE [LARGE SCALE GENOMIC DNA]</scope>
    <source>
        <strain evidence="2">Wuxi-XJTLU</strain>
    </source>
</reference>
<dbReference type="GO" id="GO:0071944">
    <property type="term" value="C:cell periphery"/>
    <property type="evidence" value="ECO:0007669"/>
    <property type="project" value="UniProtKB-ARBA"/>
</dbReference>
<dbReference type="GO" id="GO:0048731">
    <property type="term" value="P:system development"/>
    <property type="evidence" value="ECO:0007669"/>
    <property type="project" value="UniProtKB-ARBA"/>
</dbReference>
<dbReference type="InterPro" id="IPR014352">
    <property type="entry name" value="FERM/acyl-CoA-bd_prot_sf"/>
</dbReference>
<dbReference type="Gene3D" id="1.20.80.10">
    <property type="match status" value="1"/>
</dbReference>
<dbReference type="AlphaFoldDB" id="A0A1V9XHT5"/>
<dbReference type="CDD" id="cd13190">
    <property type="entry name" value="FERM_C_FAK1"/>
    <property type="match status" value="1"/>
</dbReference>
<dbReference type="GO" id="GO:0016301">
    <property type="term" value="F:kinase activity"/>
    <property type="evidence" value="ECO:0007669"/>
    <property type="project" value="UniProtKB-KW"/>
</dbReference>
<dbReference type="InterPro" id="IPR019748">
    <property type="entry name" value="FERM_central"/>
</dbReference>
<name>A0A1V9XHT5_9ACAR</name>
<proteinExistence type="predicted"/>